<keyword evidence="2" id="KW-1185">Reference proteome</keyword>
<dbReference type="Gene3D" id="3.30.160.60">
    <property type="entry name" value="Classic Zinc Finger"/>
    <property type="match status" value="1"/>
</dbReference>
<evidence type="ECO:0000313" key="2">
    <source>
        <dbReference type="Proteomes" id="UP000507470"/>
    </source>
</evidence>
<name>A0A6J8B2W2_MYTCO</name>
<organism evidence="1 2">
    <name type="scientific">Mytilus coruscus</name>
    <name type="common">Sea mussel</name>
    <dbReference type="NCBI Taxonomy" id="42192"/>
    <lineage>
        <taxon>Eukaryota</taxon>
        <taxon>Metazoa</taxon>
        <taxon>Spiralia</taxon>
        <taxon>Lophotrochozoa</taxon>
        <taxon>Mollusca</taxon>
        <taxon>Bivalvia</taxon>
        <taxon>Autobranchia</taxon>
        <taxon>Pteriomorphia</taxon>
        <taxon>Mytilida</taxon>
        <taxon>Mytiloidea</taxon>
        <taxon>Mytilidae</taxon>
        <taxon>Mytilinae</taxon>
        <taxon>Mytilus</taxon>
    </lineage>
</organism>
<accession>A0A6J8B2W2</accession>
<evidence type="ECO:0000313" key="1">
    <source>
        <dbReference type="EMBL" id="CAC5377863.1"/>
    </source>
</evidence>
<sequence>MCHEQYTYCSPVEEFCKSCSKPICSVFRLDLHKGHKTEPFQMTVAKARTSLSVALRGLKSRLPLLEYLLNEAVHEEKKYNNHIKNRRVEINELSERLKLDVCRNIDEITDENICKLDSLAHTDKAVLESYKKDVNRSKKTIDWLFIITVMIFFEKMPGGKQTFLRKIVGHSGKPHYNRQVLMNKISCQELVTSPPHQ</sequence>
<dbReference type="Proteomes" id="UP000507470">
    <property type="component" value="Unassembled WGS sequence"/>
</dbReference>
<protein>
    <recommendedName>
        <fullName evidence="3">B box-type domain-containing protein</fullName>
    </recommendedName>
</protein>
<dbReference type="SUPFAM" id="SSF57845">
    <property type="entry name" value="B-box zinc-binding domain"/>
    <property type="match status" value="1"/>
</dbReference>
<dbReference type="EMBL" id="CACVKT020002400">
    <property type="protein sequence ID" value="CAC5377863.1"/>
    <property type="molecule type" value="Genomic_DNA"/>
</dbReference>
<reference evidence="1 2" key="1">
    <citation type="submission" date="2020-06" db="EMBL/GenBank/DDBJ databases">
        <authorList>
            <person name="Li R."/>
            <person name="Bekaert M."/>
        </authorList>
    </citation>
    <scope>NUCLEOTIDE SEQUENCE [LARGE SCALE GENOMIC DNA]</scope>
    <source>
        <strain evidence="2">wild</strain>
    </source>
</reference>
<evidence type="ECO:0008006" key="3">
    <source>
        <dbReference type="Google" id="ProtNLM"/>
    </source>
</evidence>
<proteinExistence type="predicted"/>
<gene>
    <name evidence="1" type="ORF">MCOR_14124</name>
</gene>
<dbReference type="AlphaFoldDB" id="A0A6J8B2W2"/>